<reference evidence="3 4" key="1">
    <citation type="journal article" date="2023" name="Microbiol. Spectr.">
        <title>Symbiosis of Carpenter Bees with Uncharacterized Lactic Acid Bacteria Showing NAD Auxotrophy.</title>
        <authorList>
            <person name="Kawasaki S."/>
            <person name="Ozawa K."/>
            <person name="Mori T."/>
            <person name="Yamamoto A."/>
            <person name="Ito M."/>
            <person name="Ohkuma M."/>
            <person name="Sakamoto M."/>
            <person name="Matsutani M."/>
        </authorList>
    </citation>
    <scope>NUCLEOTIDE SEQUENCE [LARGE SCALE GENOMIC DNA]</scope>
    <source>
        <strain evidence="3 4">KimC2</strain>
    </source>
</reference>
<evidence type="ECO:0000313" key="3">
    <source>
        <dbReference type="EMBL" id="BDR57351.1"/>
    </source>
</evidence>
<dbReference type="Proteomes" id="UP001321804">
    <property type="component" value="Chromosome"/>
</dbReference>
<feature type="short sequence motif" description="Histidine triad motif" evidence="1">
    <location>
        <begin position="93"/>
        <end position="97"/>
    </location>
</feature>
<keyword evidence="4" id="KW-1185">Reference proteome</keyword>
<dbReference type="InterPro" id="IPR011146">
    <property type="entry name" value="HIT-like"/>
</dbReference>
<dbReference type="InterPro" id="IPR036265">
    <property type="entry name" value="HIT-like_sf"/>
</dbReference>
<dbReference type="EMBL" id="AP026801">
    <property type="protein sequence ID" value="BDR57351.1"/>
    <property type="molecule type" value="Genomic_DNA"/>
</dbReference>
<proteinExistence type="predicted"/>
<accession>A0AAU9CY41</accession>
<protein>
    <submittedName>
        <fullName evidence="3">HIT family protein</fullName>
    </submittedName>
</protein>
<sequence length="173" mass="20137">MCEICHRIDQIKSGTNKYLVRELNTGYVVIGDHQYFKGYTLFLFKEHQTELFHLPKAQKLEFLNEMSLVAEACSKAFNADKINYELLGNGDTHLHWHLFARRKGDLSLSNSDVWPFFKQVERNNPASSGPVWWLNPEIMYAEDNEPNDDELSEMKNQLNLALDEVLKQEKTLS</sequence>
<dbReference type="Pfam" id="PF01230">
    <property type="entry name" value="HIT"/>
    <property type="match status" value="1"/>
</dbReference>
<evidence type="ECO:0000256" key="1">
    <source>
        <dbReference type="PROSITE-ProRule" id="PRU00464"/>
    </source>
</evidence>
<dbReference type="RefSeq" id="WP_317696379.1">
    <property type="nucleotide sequence ID" value="NZ_AP026801.1"/>
</dbReference>
<dbReference type="AlphaFoldDB" id="A0AAU9CY41"/>
<evidence type="ECO:0000313" key="4">
    <source>
        <dbReference type="Proteomes" id="UP001321804"/>
    </source>
</evidence>
<feature type="domain" description="HIT" evidence="2">
    <location>
        <begin position="6"/>
        <end position="108"/>
    </location>
</feature>
<dbReference type="KEGG" id="xak:KIMC2_19130"/>
<organism evidence="3 4">
    <name type="scientific">Xylocopilactobacillus apis</name>
    <dbReference type="NCBI Taxonomy" id="2932183"/>
    <lineage>
        <taxon>Bacteria</taxon>
        <taxon>Bacillati</taxon>
        <taxon>Bacillota</taxon>
        <taxon>Bacilli</taxon>
        <taxon>Lactobacillales</taxon>
        <taxon>Lactobacillaceae</taxon>
        <taxon>Xylocopilactobacillus</taxon>
    </lineage>
</organism>
<name>A0AAU9CY41_9LACO</name>
<dbReference type="GO" id="GO:0003824">
    <property type="term" value="F:catalytic activity"/>
    <property type="evidence" value="ECO:0007669"/>
    <property type="project" value="InterPro"/>
</dbReference>
<dbReference type="PROSITE" id="PS51084">
    <property type="entry name" value="HIT_2"/>
    <property type="match status" value="1"/>
</dbReference>
<dbReference type="SUPFAM" id="SSF54197">
    <property type="entry name" value="HIT-like"/>
    <property type="match status" value="1"/>
</dbReference>
<gene>
    <name evidence="3" type="ORF">KIMC2_19130</name>
</gene>
<dbReference type="Gene3D" id="3.30.428.10">
    <property type="entry name" value="HIT-like"/>
    <property type="match status" value="1"/>
</dbReference>
<evidence type="ECO:0000259" key="2">
    <source>
        <dbReference type="PROSITE" id="PS51084"/>
    </source>
</evidence>